<gene>
    <name evidence="1" type="ORF">F383_31408</name>
</gene>
<keyword evidence="2" id="KW-1185">Reference proteome</keyword>
<evidence type="ECO:0000313" key="2">
    <source>
        <dbReference type="Proteomes" id="UP000032142"/>
    </source>
</evidence>
<proteinExistence type="predicted"/>
<accession>A0A0B0PGX5</accession>
<reference evidence="2" key="1">
    <citation type="submission" date="2014-09" db="EMBL/GenBank/DDBJ databases">
        <authorList>
            <person name="Mudge J."/>
            <person name="Ramaraj T."/>
            <person name="Lindquist I.E."/>
            <person name="Bharti A.K."/>
            <person name="Sundararajan A."/>
            <person name="Cameron C.T."/>
            <person name="Woodward J.E."/>
            <person name="May G.D."/>
            <person name="Brubaker C."/>
            <person name="Broadhvest J."/>
            <person name="Wilkins T.A."/>
        </authorList>
    </citation>
    <scope>NUCLEOTIDE SEQUENCE</scope>
    <source>
        <strain evidence="2">cv. AKA8401</strain>
    </source>
</reference>
<evidence type="ECO:0000313" key="1">
    <source>
        <dbReference type="EMBL" id="KHG24205.1"/>
    </source>
</evidence>
<name>A0A0B0PGX5_GOSAR</name>
<dbReference type="AlphaFoldDB" id="A0A0B0PGX5"/>
<dbReference type="EMBL" id="KN427932">
    <property type="protein sequence ID" value="KHG24205.1"/>
    <property type="molecule type" value="Genomic_DNA"/>
</dbReference>
<protein>
    <submittedName>
        <fullName evidence="1">Uncharacterized protein</fullName>
    </submittedName>
</protein>
<sequence length="34" mass="3836">MAKTIFTRASHMPMWQPVSISLPVSQACKKKANF</sequence>
<dbReference type="PROSITE" id="PS51257">
    <property type="entry name" value="PROKAR_LIPOPROTEIN"/>
    <property type="match status" value="1"/>
</dbReference>
<dbReference type="Proteomes" id="UP000032142">
    <property type="component" value="Unassembled WGS sequence"/>
</dbReference>
<organism evidence="1 2">
    <name type="scientific">Gossypium arboreum</name>
    <name type="common">Tree cotton</name>
    <name type="synonym">Gossypium nanking</name>
    <dbReference type="NCBI Taxonomy" id="29729"/>
    <lineage>
        <taxon>Eukaryota</taxon>
        <taxon>Viridiplantae</taxon>
        <taxon>Streptophyta</taxon>
        <taxon>Embryophyta</taxon>
        <taxon>Tracheophyta</taxon>
        <taxon>Spermatophyta</taxon>
        <taxon>Magnoliopsida</taxon>
        <taxon>eudicotyledons</taxon>
        <taxon>Gunneridae</taxon>
        <taxon>Pentapetalae</taxon>
        <taxon>rosids</taxon>
        <taxon>malvids</taxon>
        <taxon>Malvales</taxon>
        <taxon>Malvaceae</taxon>
        <taxon>Malvoideae</taxon>
        <taxon>Gossypium</taxon>
    </lineage>
</organism>